<dbReference type="OrthoDB" id="9805277at2"/>
<dbReference type="PANTHER" id="PTHR37418">
    <property type="entry name" value="3-KETO-5-AMINOHEXANOATE CLEAVAGE ENZYME-RELATED"/>
    <property type="match status" value="1"/>
</dbReference>
<accession>A0A1X6ZYT2</accession>
<reference evidence="5 6" key="1">
    <citation type="submission" date="2017-03" db="EMBL/GenBank/DDBJ databases">
        <authorList>
            <person name="Afonso C.L."/>
            <person name="Miller P.J."/>
            <person name="Scott M.A."/>
            <person name="Spackman E."/>
            <person name="Goraichik I."/>
            <person name="Dimitrov K.M."/>
            <person name="Suarez D.L."/>
            <person name="Swayne D.E."/>
        </authorList>
    </citation>
    <scope>NUCLEOTIDE SEQUENCE [LARGE SCALE GENOMIC DNA]</scope>
    <source>
        <strain evidence="5 6">CECT 7450</strain>
    </source>
</reference>
<dbReference type="Gene3D" id="3.20.20.70">
    <property type="entry name" value="Aldolase class I"/>
    <property type="match status" value="1"/>
</dbReference>
<dbReference type="RefSeq" id="WP_085807116.1">
    <property type="nucleotide sequence ID" value="NZ_FWFX01000013.1"/>
</dbReference>
<dbReference type="GO" id="GO:0043720">
    <property type="term" value="F:3-keto-5-aminohexanoate cleavage activity"/>
    <property type="evidence" value="ECO:0007669"/>
    <property type="project" value="InterPro"/>
</dbReference>
<dbReference type="AlphaFoldDB" id="A0A1X6ZYT2"/>
<comment type="cofactor">
    <cofactor evidence="1">
        <name>Zn(2+)</name>
        <dbReference type="ChEBI" id="CHEBI:29105"/>
    </cofactor>
</comment>
<dbReference type="GO" id="GO:0046872">
    <property type="term" value="F:metal ion binding"/>
    <property type="evidence" value="ECO:0007669"/>
    <property type="project" value="UniProtKB-KW"/>
</dbReference>
<organism evidence="5 6">
    <name type="scientific">Roseovarius albus</name>
    <dbReference type="NCBI Taxonomy" id="1247867"/>
    <lineage>
        <taxon>Bacteria</taxon>
        <taxon>Pseudomonadati</taxon>
        <taxon>Pseudomonadota</taxon>
        <taxon>Alphaproteobacteria</taxon>
        <taxon>Rhodobacterales</taxon>
        <taxon>Roseobacteraceae</taxon>
        <taxon>Roseovarius</taxon>
    </lineage>
</organism>
<gene>
    <name evidence="5" type="primary">kce_4</name>
    <name evidence="5" type="ORF">ROA7450_03442</name>
</gene>
<keyword evidence="4" id="KW-0862">Zinc</keyword>
<proteinExistence type="predicted"/>
<keyword evidence="3" id="KW-0479">Metal-binding</keyword>
<name>A0A1X6ZYT2_9RHOB</name>
<dbReference type="PANTHER" id="PTHR37418:SF2">
    <property type="entry name" value="3-KETO-5-AMINOHEXANOATE CLEAVAGE ENZYME"/>
    <property type="match status" value="1"/>
</dbReference>
<dbReference type="EC" id="2.-.-.-" evidence="5"/>
<keyword evidence="6" id="KW-1185">Reference proteome</keyword>
<sequence length="311" mass="34021">MTKQKSVIITCAPTGGIHTPTMSEHLPITPSEIATASIEAAEAGASIIHLHARDPETGKPDANPDLFMEFLPRIKQATDAVMNVSTGGGLGMSREERLRAAVKASPEMASMNIGSMNFGIFPMKDKYSNWKHAWEPEFLDMTRDFIFRNTFADIEYCLKELGEGHGTRFEFECYDLGHLYNLAWIRDQGWIKGPIFVQMVFGILGGVGADLDNLMHMHTIANKLFGDDYEWSVLAAGRHQMPFTTQSALLGGNVRVGMEDSLYIGPGEKAVSSAQQVSKIRGIIENLGLSVATPAEARARLGLKGGDQVAF</sequence>
<keyword evidence="2 5" id="KW-0808">Transferase</keyword>
<evidence type="ECO:0000256" key="3">
    <source>
        <dbReference type="ARBA" id="ARBA00022723"/>
    </source>
</evidence>
<evidence type="ECO:0000313" key="6">
    <source>
        <dbReference type="Proteomes" id="UP000193061"/>
    </source>
</evidence>
<evidence type="ECO:0000256" key="4">
    <source>
        <dbReference type="ARBA" id="ARBA00022833"/>
    </source>
</evidence>
<dbReference type="InterPro" id="IPR008567">
    <property type="entry name" value="BKACE"/>
</dbReference>
<evidence type="ECO:0000313" key="5">
    <source>
        <dbReference type="EMBL" id="SLN65164.1"/>
    </source>
</evidence>
<dbReference type="Pfam" id="PF05853">
    <property type="entry name" value="BKACE"/>
    <property type="match status" value="1"/>
</dbReference>
<evidence type="ECO:0000256" key="1">
    <source>
        <dbReference type="ARBA" id="ARBA00001947"/>
    </source>
</evidence>
<protein>
    <submittedName>
        <fullName evidence="5">3-keto-5-aminohexanoate cleavage enzyme</fullName>
        <ecNumber evidence="5">2.-.-.-</ecNumber>
    </submittedName>
</protein>
<dbReference type="EMBL" id="FWFX01000013">
    <property type="protein sequence ID" value="SLN65164.1"/>
    <property type="molecule type" value="Genomic_DNA"/>
</dbReference>
<evidence type="ECO:0000256" key="2">
    <source>
        <dbReference type="ARBA" id="ARBA00022679"/>
    </source>
</evidence>
<dbReference type="InterPro" id="IPR013785">
    <property type="entry name" value="Aldolase_TIM"/>
</dbReference>
<dbReference type="Proteomes" id="UP000193061">
    <property type="component" value="Unassembled WGS sequence"/>
</dbReference>